<accession>A0AAN9TRL0</accession>
<feature type="compositionally biased region" description="Basic and acidic residues" evidence="1">
    <location>
        <begin position="146"/>
        <end position="166"/>
    </location>
</feature>
<comment type="caution">
    <text evidence="2">The sequence shown here is derived from an EMBL/GenBank/DDBJ whole genome shotgun (WGS) entry which is preliminary data.</text>
</comment>
<feature type="compositionally biased region" description="Acidic residues" evidence="1">
    <location>
        <begin position="214"/>
        <end position="226"/>
    </location>
</feature>
<protein>
    <submittedName>
        <fullName evidence="2">Uncharacterized protein</fullName>
    </submittedName>
</protein>
<reference evidence="2 3" key="1">
    <citation type="submission" date="2024-03" db="EMBL/GenBank/DDBJ databases">
        <title>Adaptation during the transition from Ophiocordyceps entomopathogen to insect associate is accompanied by gene loss and intensified selection.</title>
        <authorList>
            <person name="Ward C.M."/>
            <person name="Onetto C.A."/>
            <person name="Borneman A.R."/>
        </authorList>
    </citation>
    <scope>NUCLEOTIDE SEQUENCE [LARGE SCALE GENOMIC DNA]</scope>
    <source>
        <strain evidence="2">AWRI1</strain>
        <tissue evidence="2">Single Adult Female</tissue>
    </source>
</reference>
<keyword evidence="3" id="KW-1185">Reference proteome</keyword>
<organism evidence="2 3">
    <name type="scientific">Parthenolecanium corni</name>
    <dbReference type="NCBI Taxonomy" id="536013"/>
    <lineage>
        <taxon>Eukaryota</taxon>
        <taxon>Metazoa</taxon>
        <taxon>Ecdysozoa</taxon>
        <taxon>Arthropoda</taxon>
        <taxon>Hexapoda</taxon>
        <taxon>Insecta</taxon>
        <taxon>Pterygota</taxon>
        <taxon>Neoptera</taxon>
        <taxon>Paraneoptera</taxon>
        <taxon>Hemiptera</taxon>
        <taxon>Sternorrhyncha</taxon>
        <taxon>Coccoidea</taxon>
        <taxon>Coccidae</taxon>
        <taxon>Parthenolecanium</taxon>
    </lineage>
</organism>
<gene>
    <name evidence="2" type="ORF">V9T40_008196</name>
</gene>
<dbReference type="Proteomes" id="UP001367676">
    <property type="component" value="Unassembled WGS sequence"/>
</dbReference>
<evidence type="ECO:0000313" key="3">
    <source>
        <dbReference type="Proteomes" id="UP001367676"/>
    </source>
</evidence>
<feature type="region of interest" description="Disordered" evidence="1">
    <location>
        <begin position="130"/>
        <end position="249"/>
    </location>
</feature>
<evidence type="ECO:0000313" key="2">
    <source>
        <dbReference type="EMBL" id="KAK7602607.1"/>
    </source>
</evidence>
<dbReference type="EMBL" id="JBBCAQ010000008">
    <property type="protein sequence ID" value="KAK7602607.1"/>
    <property type="molecule type" value="Genomic_DNA"/>
</dbReference>
<evidence type="ECO:0000256" key="1">
    <source>
        <dbReference type="SAM" id="MobiDB-lite"/>
    </source>
</evidence>
<sequence length="386" mass="43901">MSCVCSGGEATRSQVPVGNCAERIEKAPPRSFKLAVQRSQPSFIGGVGKNSIKWSSFVSFVVLSPVGDFKLSMDAEFVPASSIAYTANFTVPAQLSADIWKGNRPPVGYSIESFSGNLKVPASTSIIKCPGDANTDTDCVEGDGNDPSKQDRDTRFNLPEKEEGRGKRFSPPGRRCETEERRDRRHSEYETRCSRDRDDNDYEPDKEELWSDYLNEEDSESSESDEEYSRRNSSKIDPYRENNTRSPPQLIDEFEGLTDHMKEDEYLRGVLFRQIFEEELYGQSTTMPMKVPYPIMKKWFLRVAWSESAKRARCNHILSWTRSSVGVTNIDAYLQIINKKLIECEVSSADHFVYVTQKALMSYVCSLRERDFDSPRALNVALSRIE</sequence>
<dbReference type="AlphaFoldDB" id="A0AAN9TRL0"/>
<feature type="compositionally biased region" description="Basic and acidic residues" evidence="1">
    <location>
        <begin position="174"/>
        <end position="198"/>
    </location>
</feature>
<proteinExistence type="predicted"/>
<name>A0AAN9TRL0_9HEMI</name>